<sequence>MCASLPFDVPYDGSGRADNIKSEQAIFPDVSSDEIDRSRQVDARLGGHVTDLIACVALAHQLALIINVEAGTLGLPLLRYGVENRCNAGGGGTNTASFRQQLDENSRGPCDGFAARCAKGAAHRSALSAPRCAGVAAGASGKGLTEDPSGTRRTGPGGDGLWEGAALSAPQLFSARARLIVGFSTSSLPR</sequence>
<gene>
    <name evidence="1" type="ORF">HPB50_023339</name>
</gene>
<evidence type="ECO:0000313" key="1">
    <source>
        <dbReference type="EMBL" id="KAH6948285.1"/>
    </source>
</evidence>
<keyword evidence="2" id="KW-1185">Reference proteome</keyword>
<dbReference type="Proteomes" id="UP000821845">
    <property type="component" value="Chromosome 1"/>
</dbReference>
<organism evidence="1 2">
    <name type="scientific">Hyalomma asiaticum</name>
    <name type="common">Tick</name>
    <dbReference type="NCBI Taxonomy" id="266040"/>
    <lineage>
        <taxon>Eukaryota</taxon>
        <taxon>Metazoa</taxon>
        <taxon>Ecdysozoa</taxon>
        <taxon>Arthropoda</taxon>
        <taxon>Chelicerata</taxon>
        <taxon>Arachnida</taxon>
        <taxon>Acari</taxon>
        <taxon>Parasitiformes</taxon>
        <taxon>Ixodida</taxon>
        <taxon>Ixodoidea</taxon>
        <taxon>Ixodidae</taxon>
        <taxon>Hyalomminae</taxon>
        <taxon>Hyalomma</taxon>
    </lineage>
</organism>
<comment type="caution">
    <text evidence="1">The sequence shown here is derived from an EMBL/GenBank/DDBJ whole genome shotgun (WGS) entry which is preliminary data.</text>
</comment>
<proteinExistence type="predicted"/>
<protein>
    <submittedName>
        <fullName evidence="1">Uncharacterized protein</fullName>
    </submittedName>
</protein>
<name>A0ACB7TNB2_HYAAI</name>
<dbReference type="EMBL" id="CM023481">
    <property type="protein sequence ID" value="KAH6948285.1"/>
    <property type="molecule type" value="Genomic_DNA"/>
</dbReference>
<reference evidence="1" key="1">
    <citation type="submission" date="2020-05" db="EMBL/GenBank/DDBJ databases">
        <title>Large-scale comparative analyses of tick genomes elucidate their genetic diversity and vector capacities.</title>
        <authorList>
            <person name="Jia N."/>
            <person name="Wang J."/>
            <person name="Shi W."/>
            <person name="Du L."/>
            <person name="Sun Y."/>
            <person name="Zhan W."/>
            <person name="Jiang J."/>
            <person name="Wang Q."/>
            <person name="Zhang B."/>
            <person name="Ji P."/>
            <person name="Sakyi L.B."/>
            <person name="Cui X."/>
            <person name="Yuan T."/>
            <person name="Jiang B."/>
            <person name="Yang W."/>
            <person name="Lam T.T.-Y."/>
            <person name="Chang Q."/>
            <person name="Ding S."/>
            <person name="Wang X."/>
            <person name="Zhu J."/>
            <person name="Ruan X."/>
            <person name="Zhao L."/>
            <person name="Wei J."/>
            <person name="Que T."/>
            <person name="Du C."/>
            <person name="Cheng J."/>
            <person name="Dai P."/>
            <person name="Han X."/>
            <person name="Huang E."/>
            <person name="Gao Y."/>
            <person name="Liu J."/>
            <person name="Shao H."/>
            <person name="Ye R."/>
            <person name="Li L."/>
            <person name="Wei W."/>
            <person name="Wang X."/>
            <person name="Wang C."/>
            <person name="Yang T."/>
            <person name="Huo Q."/>
            <person name="Li W."/>
            <person name="Guo W."/>
            <person name="Chen H."/>
            <person name="Zhou L."/>
            <person name="Ni X."/>
            <person name="Tian J."/>
            <person name="Zhou Y."/>
            <person name="Sheng Y."/>
            <person name="Liu T."/>
            <person name="Pan Y."/>
            <person name="Xia L."/>
            <person name="Li J."/>
            <person name="Zhao F."/>
            <person name="Cao W."/>
        </authorList>
    </citation>
    <scope>NUCLEOTIDE SEQUENCE</scope>
    <source>
        <strain evidence="1">Hyas-2018</strain>
    </source>
</reference>
<accession>A0ACB7TNB2</accession>
<evidence type="ECO:0000313" key="2">
    <source>
        <dbReference type="Proteomes" id="UP000821845"/>
    </source>
</evidence>